<dbReference type="EMBL" id="BNAJ01000008">
    <property type="protein sequence ID" value="GHF52011.1"/>
    <property type="molecule type" value="Genomic_DNA"/>
</dbReference>
<name>A0A7W8KGD4_9DEIO</name>
<dbReference type="SUPFAM" id="SSF55073">
    <property type="entry name" value="Nucleotide cyclase"/>
    <property type="match status" value="1"/>
</dbReference>
<reference evidence="6" key="2">
    <citation type="journal article" date="2019" name="Int. J. Syst. Evol. Microbiol.">
        <title>The Global Catalogue of Microorganisms (GCM) 10K type strain sequencing project: providing services to taxonomists for standard genome sequencing and annotation.</title>
        <authorList>
            <consortium name="The Broad Institute Genomics Platform"/>
            <consortium name="The Broad Institute Genome Sequencing Center for Infectious Disease"/>
            <person name="Wu L."/>
            <person name="Ma J."/>
        </authorList>
    </citation>
    <scope>NUCLEOTIDE SEQUENCE [LARGE SCALE GENOMIC DNA]</scope>
    <source>
        <strain evidence="6">CGMCC 1.18437</strain>
    </source>
</reference>
<dbReference type="RefSeq" id="WP_184113371.1">
    <property type="nucleotide sequence ID" value="NZ_BNAJ01000008.1"/>
</dbReference>
<organism evidence="4 5">
    <name type="scientific">Deinococcus metalli</name>
    <dbReference type="NCBI Taxonomy" id="1141878"/>
    <lineage>
        <taxon>Bacteria</taxon>
        <taxon>Thermotogati</taxon>
        <taxon>Deinococcota</taxon>
        <taxon>Deinococci</taxon>
        <taxon>Deinococcales</taxon>
        <taxon>Deinococcaceae</taxon>
        <taxon>Deinococcus</taxon>
    </lineage>
</organism>
<dbReference type="Proteomes" id="UP000619376">
    <property type="component" value="Unassembled WGS sequence"/>
</dbReference>
<dbReference type="PANTHER" id="PTHR44757">
    <property type="entry name" value="DIGUANYLATE CYCLASE DGCP"/>
    <property type="match status" value="1"/>
</dbReference>
<evidence type="ECO:0000313" key="3">
    <source>
        <dbReference type="EMBL" id="GHF52011.1"/>
    </source>
</evidence>
<dbReference type="AlphaFoldDB" id="A0A7W8KGD4"/>
<dbReference type="PROSITE" id="PS50887">
    <property type="entry name" value="GGDEF"/>
    <property type="match status" value="1"/>
</dbReference>
<keyword evidence="6" id="KW-1185">Reference proteome</keyword>
<accession>A0A7W8KGD4</accession>
<dbReference type="SMART" id="SM00267">
    <property type="entry name" value="GGDEF"/>
    <property type="match status" value="1"/>
</dbReference>
<dbReference type="Gene3D" id="3.30.70.270">
    <property type="match status" value="1"/>
</dbReference>
<dbReference type="InterPro" id="IPR000160">
    <property type="entry name" value="GGDEF_dom"/>
</dbReference>
<evidence type="ECO:0000313" key="5">
    <source>
        <dbReference type="Proteomes" id="UP000539473"/>
    </source>
</evidence>
<dbReference type="InterPro" id="IPR029787">
    <property type="entry name" value="Nucleotide_cyclase"/>
</dbReference>
<evidence type="ECO:0000313" key="4">
    <source>
        <dbReference type="EMBL" id="MBB5377605.1"/>
    </source>
</evidence>
<dbReference type="InterPro" id="IPR052155">
    <property type="entry name" value="Biofilm_reg_signaling"/>
</dbReference>
<sequence>MTPTPPDPLFEHLPHAALLWSGPPGITSAPRRNAAYDQRHPAAALPDTARTWPDGVHVRRLPTHGGDLRFCRVHVATLPGAARLALIEDVHEYHTDPLTGLLDRRALQHDILSETPGSVVLLGIEGLGGVNHTLGHAAGDDLLRALATLLAAAADAGRGQAYRLGGDVFVLHTPRPVPAERLDHLQGRFQRAACRLGVRSAHVFTGTAHAPQHGNTLHHLILHADAAISEDAPERPDGAARFLGPAEPEVTPHPARRPRGWAGS</sequence>
<feature type="compositionally biased region" description="Basic residues" evidence="1">
    <location>
        <begin position="254"/>
        <end position="264"/>
    </location>
</feature>
<dbReference type="PANTHER" id="PTHR44757:SF2">
    <property type="entry name" value="BIOFILM ARCHITECTURE MAINTENANCE PROTEIN MBAA"/>
    <property type="match status" value="1"/>
</dbReference>
<proteinExistence type="predicted"/>
<evidence type="ECO:0000313" key="6">
    <source>
        <dbReference type="Proteomes" id="UP000619376"/>
    </source>
</evidence>
<reference evidence="4 5" key="3">
    <citation type="submission" date="2020-08" db="EMBL/GenBank/DDBJ databases">
        <title>Genomic Encyclopedia of Type Strains, Phase IV (KMG-IV): sequencing the most valuable type-strain genomes for metagenomic binning, comparative biology and taxonomic classification.</title>
        <authorList>
            <person name="Goeker M."/>
        </authorList>
    </citation>
    <scope>NUCLEOTIDE SEQUENCE [LARGE SCALE GENOMIC DNA]</scope>
    <source>
        <strain evidence="4 5">DSM 27521</strain>
    </source>
</reference>
<feature type="domain" description="GGDEF" evidence="2">
    <location>
        <begin position="115"/>
        <end position="247"/>
    </location>
</feature>
<gene>
    <name evidence="3" type="ORF">GCM10017781_30320</name>
    <name evidence="4" type="ORF">HNQ07_003104</name>
</gene>
<reference evidence="3" key="1">
    <citation type="journal article" date="2014" name="Int. J. Syst. Evol. Microbiol.">
        <title>Complete genome of a new Firmicutes species belonging to the dominant human colonic microbiota ('Ruminococcus bicirculans') reveals two chromosomes and a selective capacity to utilize plant glucans.</title>
        <authorList>
            <consortium name="NISC Comparative Sequencing Program"/>
            <person name="Wegmann U."/>
            <person name="Louis P."/>
            <person name="Goesmann A."/>
            <person name="Henrissat B."/>
            <person name="Duncan S.H."/>
            <person name="Flint H.J."/>
        </authorList>
    </citation>
    <scope>NUCLEOTIDE SEQUENCE</scope>
    <source>
        <strain evidence="3">CGMCC 1.18437</strain>
    </source>
</reference>
<comment type="caution">
    <text evidence="4">The sequence shown here is derived from an EMBL/GenBank/DDBJ whole genome shotgun (WGS) entry which is preliminary data.</text>
</comment>
<reference evidence="3" key="4">
    <citation type="submission" date="2024-05" db="EMBL/GenBank/DDBJ databases">
        <authorList>
            <person name="Sun Q."/>
            <person name="Zhou Y."/>
        </authorList>
    </citation>
    <scope>NUCLEOTIDE SEQUENCE</scope>
    <source>
        <strain evidence="3">CGMCC 1.18437</strain>
    </source>
</reference>
<protein>
    <submittedName>
        <fullName evidence="4">Diguanylate cyclase (GGDEF)-like protein</fullName>
    </submittedName>
</protein>
<evidence type="ECO:0000256" key="1">
    <source>
        <dbReference type="SAM" id="MobiDB-lite"/>
    </source>
</evidence>
<evidence type="ECO:0000259" key="2">
    <source>
        <dbReference type="PROSITE" id="PS50887"/>
    </source>
</evidence>
<dbReference type="InterPro" id="IPR043128">
    <property type="entry name" value="Rev_trsase/Diguanyl_cyclase"/>
</dbReference>
<feature type="region of interest" description="Disordered" evidence="1">
    <location>
        <begin position="232"/>
        <end position="264"/>
    </location>
</feature>
<dbReference type="Proteomes" id="UP000539473">
    <property type="component" value="Unassembled WGS sequence"/>
</dbReference>
<dbReference type="EMBL" id="JACHFK010000008">
    <property type="protein sequence ID" value="MBB5377605.1"/>
    <property type="molecule type" value="Genomic_DNA"/>
</dbReference>
<dbReference type="Pfam" id="PF00990">
    <property type="entry name" value="GGDEF"/>
    <property type="match status" value="1"/>
</dbReference>